<keyword evidence="2" id="KW-1185">Reference proteome</keyword>
<reference evidence="1 2" key="1">
    <citation type="submission" date="2018-04" db="EMBL/GenBank/DDBJ databases">
        <title>Novel Campyloabacter and Helicobacter Species and Strains.</title>
        <authorList>
            <person name="Mannion A.J."/>
            <person name="Shen Z."/>
            <person name="Fox J.G."/>
        </authorList>
    </citation>
    <scope>NUCLEOTIDE SEQUENCE [LARGE SCALE GENOMIC DNA]</scope>
    <source>
        <strain evidence="1 2">ATCC 700242</strain>
    </source>
</reference>
<comment type="caution">
    <text evidence="1">The sequence shown here is derived from an EMBL/GenBank/DDBJ whole genome shotgun (WGS) entry which is preliminary data.</text>
</comment>
<protein>
    <submittedName>
        <fullName evidence="1">Uncharacterized protein</fullName>
    </submittedName>
</protein>
<organism evidence="1 2">
    <name type="scientific">Helicobacter cholecystus</name>
    <dbReference type="NCBI Taxonomy" id="45498"/>
    <lineage>
        <taxon>Bacteria</taxon>
        <taxon>Pseudomonadati</taxon>
        <taxon>Campylobacterota</taxon>
        <taxon>Epsilonproteobacteria</taxon>
        <taxon>Campylobacterales</taxon>
        <taxon>Helicobacteraceae</taxon>
        <taxon>Helicobacter</taxon>
    </lineage>
</organism>
<gene>
    <name evidence="1" type="ORF">CQA62_03615</name>
</gene>
<sequence>MVRKFFFFLILVGGLFGNNLEDCIENFIGKQAYYTNQNFIKKLFKDEKKFINEGQIDYFLILKTLKDNGLLELMFSEPSELQITIKAKSKPIFLTRVINSTLSSIGYSYFTISKAKYEQGEVELTFSLVTEHILDPVIFLNELRKRGMISLSVKRDNLLHWEYNLEIQKWITLGSTPLLKQARFDIKKISGEYWFDVQAPGVLYIKKKNTRIGWFPRIVLYDKNLQILEIITQNSFAVESEIALNEKTAFVMVTDLNNPARLKYGLSVVFTPY</sequence>
<evidence type="ECO:0000313" key="1">
    <source>
        <dbReference type="EMBL" id="RDU69240.1"/>
    </source>
</evidence>
<accession>A0A3D8IW81</accession>
<name>A0A3D8IW81_9HELI</name>
<dbReference type="AlphaFoldDB" id="A0A3D8IW81"/>
<dbReference type="OrthoDB" id="5338450at2"/>
<dbReference type="EMBL" id="NXLU01000003">
    <property type="protein sequence ID" value="RDU69240.1"/>
    <property type="molecule type" value="Genomic_DNA"/>
</dbReference>
<dbReference type="Proteomes" id="UP000257067">
    <property type="component" value="Unassembled WGS sequence"/>
</dbReference>
<evidence type="ECO:0000313" key="2">
    <source>
        <dbReference type="Proteomes" id="UP000257067"/>
    </source>
</evidence>
<proteinExistence type="predicted"/>
<dbReference type="RefSeq" id="WP_104725078.1">
    <property type="nucleotide sequence ID" value="NZ_FZNE01000015.1"/>
</dbReference>